<proteinExistence type="inferred from homology"/>
<dbReference type="Pfam" id="PF04433">
    <property type="entry name" value="SWIRM"/>
    <property type="match status" value="1"/>
</dbReference>
<keyword evidence="5" id="KW-0158">Chromosome</keyword>
<evidence type="ECO:0000256" key="17">
    <source>
        <dbReference type="SAM" id="MobiDB-lite"/>
    </source>
</evidence>
<feature type="binding site" evidence="16">
    <location>
        <position position="221"/>
    </location>
    <ligand>
        <name>FAD</name>
        <dbReference type="ChEBI" id="CHEBI:57692"/>
    </ligand>
</feature>
<evidence type="ECO:0000256" key="3">
    <source>
        <dbReference type="ARBA" id="ARBA00004286"/>
    </source>
</evidence>
<dbReference type="Gene3D" id="1.10.287.80">
    <property type="entry name" value="ATP synthase, gamma subunit, helix hairpin domain"/>
    <property type="match status" value="1"/>
</dbReference>
<dbReference type="EC" id="1.14.99.66" evidence="15"/>
<evidence type="ECO:0000256" key="4">
    <source>
        <dbReference type="ARBA" id="ARBA00005995"/>
    </source>
</evidence>
<comment type="subcellular location">
    <subcellularLocation>
        <location evidence="3">Chromosome</location>
    </subcellularLocation>
    <subcellularLocation>
        <location evidence="2 15">Nucleus</location>
    </subcellularLocation>
</comment>
<dbReference type="GO" id="GO:0005634">
    <property type="term" value="C:nucleus"/>
    <property type="evidence" value="ECO:0007669"/>
    <property type="project" value="UniProtKB-SubCell"/>
</dbReference>
<dbReference type="InterPro" id="IPR007526">
    <property type="entry name" value="SWIRM"/>
</dbReference>
<dbReference type="PIRSF" id="PIRSF038051">
    <property type="entry name" value="Histone_Lys-demethylase"/>
    <property type="match status" value="1"/>
</dbReference>
<dbReference type="GO" id="GO:0005694">
    <property type="term" value="C:chromosome"/>
    <property type="evidence" value="ECO:0007669"/>
    <property type="project" value="UniProtKB-SubCell"/>
</dbReference>
<dbReference type="SUPFAM" id="SSF46689">
    <property type="entry name" value="Homeodomain-like"/>
    <property type="match status" value="1"/>
</dbReference>
<dbReference type="Gene3D" id="3.90.660.10">
    <property type="match status" value="1"/>
</dbReference>
<keyword evidence="7" id="KW-0597">Phosphoprotein</keyword>
<dbReference type="InterPro" id="IPR009057">
    <property type="entry name" value="Homeodomain-like_sf"/>
</dbReference>
<evidence type="ECO:0000256" key="2">
    <source>
        <dbReference type="ARBA" id="ARBA00004123"/>
    </source>
</evidence>
<keyword evidence="14 15" id="KW-0539">Nucleus</keyword>
<dbReference type="Proteomes" id="UP001378592">
    <property type="component" value="Unassembled WGS sequence"/>
</dbReference>
<evidence type="ECO:0000256" key="16">
    <source>
        <dbReference type="PIRSR" id="PIRSR038051-1"/>
    </source>
</evidence>
<evidence type="ECO:0000256" key="9">
    <source>
        <dbReference type="ARBA" id="ARBA00022827"/>
    </source>
</evidence>
<comment type="similarity">
    <text evidence="4 15">Belongs to the flavin monoamine oxidase family.</text>
</comment>
<dbReference type="InterPro" id="IPR050281">
    <property type="entry name" value="Flavin_monoamine_oxidase"/>
</dbReference>
<dbReference type="GO" id="GO:0140682">
    <property type="term" value="F:FAD-dependent H3K4me/H3K4me3 demethylase activity"/>
    <property type="evidence" value="ECO:0007669"/>
    <property type="project" value="UniProtKB-EC"/>
</dbReference>
<dbReference type="InterPro" id="IPR002937">
    <property type="entry name" value="Amino_oxidase"/>
</dbReference>
<feature type="region of interest" description="Disordered" evidence="17">
    <location>
        <begin position="57"/>
        <end position="81"/>
    </location>
</feature>
<gene>
    <name evidence="19" type="ORF">R5R35_000961</name>
</gene>
<dbReference type="GO" id="GO:0003723">
    <property type="term" value="F:RNA binding"/>
    <property type="evidence" value="ECO:0007669"/>
    <property type="project" value="UniProtKB-ARBA"/>
</dbReference>
<evidence type="ECO:0000313" key="20">
    <source>
        <dbReference type="Proteomes" id="UP001378592"/>
    </source>
</evidence>
<dbReference type="GO" id="GO:0050660">
    <property type="term" value="F:flavin adenine dinucleotide binding"/>
    <property type="evidence" value="ECO:0007669"/>
    <property type="project" value="UniProtKB-UniRule"/>
</dbReference>
<evidence type="ECO:0000256" key="6">
    <source>
        <dbReference type="ARBA" id="ARBA00022491"/>
    </source>
</evidence>
<dbReference type="InterPro" id="IPR036188">
    <property type="entry name" value="FAD/NAD-bd_sf"/>
</dbReference>
<keyword evidence="12" id="KW-0175">Coiled coil</keyword>
<evidence type="ECO:0000256" key="7">
    <source>
        <dbReference type="ARBA" id="ARBA00022553"/>
    </source>
</evidence>
<keyword evidence="15" id="KW-0156">Chromatin regulator</keyword>
<dbReference type="PANTHER" id="PTHR10742">
    <property type="entry name" value="FLAVIN MONOAMINE OXIDASE"/>
    <property type="match status" value="1"/>
</dbReference>
<evidence type="ECO:0000259" key="18">
    <source>
        <dbReference type="PROSITE" id="PS50934"/>
    </source>
</evidence>
<dbReference type="EMBL" id="JAZDUA010000362">
    <property type="protein sequence ID" value="KAK7793765.1"/>
    <property type="molecule type" value="Genomic_DNA"/>
</dbReference>
<feature type="compositionally biased region" description="Polar residues" evidence="17">
    <location>
        <begin position="57"/>
        <end position="67"/>
    </location>
</feature>
<feature type="binding site" evidence="16">
    <location>
        <position position="227"/>
    </location>
    <ligand>
        <name>FAD</name>
        <dbReference type="ChEBI" id="CHEBI:57692"/>
    </ligand>
</feature>
<keyword evidence="9 15" id="KW-0274">FAD</keyword>
<dbReference type="AlphaFoldDB" id="A0AAN9Z0Q1"/>
<dbReference type="SUPFAM" id="SSF54373">
    <property type="entry name" value="FAD-linked reductases, C-terminal domain"/>
    <property type="match status" value="1"/>
</dbReference>
<dbReference type="SUPFAM" id="SSF51905">
    <property type="entry name" value="FAD/NAD(P)-binding domain"/>
    <property type="match status" value="1"/>
</dbReference>
<organism evidence="19 20">
    <name type="scientific">Gryllus longicercus</name>
    <dbReference type="NCBI Taxonomy" id="2509291"/>
    <lineage>
        <taxon>Eukaryota</taxon>
        <taxon>Metazoa</taxon>
        <taxon>Ecdysozoa</taxon>
        <taxon>Arthropoda</taxon>
        <taxon>Hexapoda</taxon>
        <taxon>Insecta</taxon>
        <taxon>Pterygota</taxon>
        <taxon>Neoptera</taxon>
        <taxon>Polyneoptera</taxon>
        <taxon>Orthoptera</taxon>
        <taxon>Ensifera</taxon>
        <taxon>Gryllidea</taxon>
        <taxon>Grylloidea</taxon>
        <taxon>Gryllidae</taxon>
        <taxon>Gryllinae</taxon>
        <taxon>Gryllus</taxon>
    </lineage>
</organism>
<dbReference type="FunFam" id="3.50.50.60:FF:000029">
    <property type="entry name" value="Lysine-specific histone demethylase"/>
    <property type="match status" value="1"/>
</dbReference>
<dbReference type="GO" id="GO:0006355">
    <property type="term" value="P:regulation of DNA-templated transcription"/>
    <property type="evidence" value="ECO:0007669"/>
    <property type="project" value="InterPro"/>
</dbReference>
<comment type="cofactor">
    <cofactor evidence="1 15 16">
        <name>FAD</name>
        <dbReference type="ChEBI" id="CHEBI:57692"/>
    </cofactor>
</comment>
<keyword evidence="11 15" id="KW-0805">Transcription regulation</keyword>
<dbReference type="PROSITE" id="PS50934">
    <property type="entry name" value="SWIRM"/>
    <property type="match status" value="1"/>
</dbReference>
<dbReference type="FunFam" id="1.10.287.80:FF:000002">
    <property type="entry name" value="Lysine-specific histone demethylase 1A"/>
    <property type="match status" value="1"/>
</dbReference>
<dbReference type="Gene3D" id="1.10.10.10">
    <property type="entry name" value="Winged helix-like DNA-binding domain superfamily/Winged helix DNA-binding domain"/>
    <property type="match status" value="1"/>
</dbReference>
<comment type="function">
    <text evidence="15">Histone demethylase that specifically demethylates 'Lys-4' of histone H3, a specific tag for epigenetic transcriptional activation, thereby acting as a corepressor. Acts by oxidizing the substrate by FAD to generate the corresponding imine that is subsequently hydrolyzed. Demethylates both mono- and di-methylated 'Lys-4' of histone H3.</text>
</comment>
<feature type="binding site" evidence="16">
    <location>
        <begin position="733"/>
        <end position="734"/>
    </location>
    <ligand>
        <name>FAD</name>
        <dbReference type="ChEBI" id="CHEBI:57692"/>
    </ligand>
</feature>
<dbReference type="GO" id="GO:0008284">
    <property type="term" value="P:positive regulation of cell population proliferation"/>
    <property type="evidence" value="ECO:0007669"/>
    <property type="project" value="UniProtKB-ARBA"/>
</dbReference>
<dbReference type="GO" id="GO:0003682">
    <property type="term" value="F:chromatin binding"/>
    <property type="evidence" value="ECO:0007669"/>
    <property type="project" value="TreeGrafter"/>
</dbReference>
<dbReference type="Gene3D" id="3.50.50.60">
    <property type="entry name" value="FAD/NAD(P)-binding domain"/>
    <property type="match status" value="2"/>
</dbReference>
<evidence type="ECO:0000256" key="1">
    <source>
        <dbReference type="ARBA" id="ARBA00001974"/>
    </source>
</evidence>
<comment type="caution">
    <text evidence="19">The sequence shown here is derived from an EMBL/GenBank/DDBJ whole genome shotgun (WGS) entry which is preliminary data.</text>
</comment>
<feature type="binding site" evidence="16">
    <location>
        <position position="724"/>
    </location>
    <ligand>
        <name>FAD</name>
        <dbReference type="ChEBI" id="CHEBI:57692"/>
    </ligand>
</feature>
<evidence type="ECO:0000256" key="13">
    <source>
        <dbReference type="ARBA" id="ARBA00023163"/>
    </source>
</evidence>
<dbReference type="PANTHER" id="PTHR10742:SF386">
    <property type="entry name" value="LYSINE-SPECIFIC HISTONE DEMETHYLASE 1A"/>
    <property type="match status" value="1"/>
</dbReference>
<feature type="compositionally biased region" description="Acidic residues" evidence="17">
    <location>
        <begin position="70"/>
        <end position="81"/>
    </location>
</feature>
<evidence type="ECO:0000256" key="12">
    <source>
        <dbReference type="ARBA" id="ARBA00023054"/>
    </source>
</evidence>
<dbReference type="InterPro" id="IPR017366">
    <property type="entry name" value="Hist_Lys-spec_deMease"/>
</dbReference>
<accession>A0AAN9Z0Q1</accession>
<evidence type="ECO:0000256" key="15">
    <source>
        <dbReference type="PIRNR" id="PIRNR038051"/>
    </source>
</evidence>
<keyword evidence="6 15" id="KW-0678">Repressor</keyword>
<feature type="domain" description="SWIRM" evidence="18">
    <location>
        <begin position="85"/>
        <end position="184"/>
    </location>
</feature>
<evidence type="ECO:0000256" key="5">
    <source>
        <dbReference type="ARBA" id="ARBA00022454"/>
    </source>
</evidence>
<evidence type="ECO:0000256" key="14">
    <source>
        <dbReference type="ARBA" id="ARBA00023242"/>
    </source>
</evidence>
<keyword evidence="10 15" id="KW-0560">Oxidoreductase</keyword>
<evidence type="ECO:0000313" key="19">
    <source>
        <dbReference type="EMBL" id="KAK7793765.1"/>
    </source>
</evidence>
<dbReference type="FunFam" id="1.10.10.10:FF:000064">
    <property type="entry name" value="Lysine-specific histone demethylase 1A"/>
    <property type="match status" value="1"/>
</dbReference>
<keyword evidence="8 15" id="KW-0285">Flavoprotein</keyword>
<sequence>MNRRKKAKVEYRDQEETSTHLLGKDVIDMSEKTKDGGPCTTAEKRFPNEIVKNNLTNFERGSGTTSSKIEEEEELVSDQDDTTNLEGAAFQSRLPFDKMTATEAVYFSDVAQGTQELQGVFLHIRNRLLQIWLENPKQQLLFEKAVSEIEAPYQGDESLVMRIYVFLEQHGYVNFGVFKRLKPLPVQKQRKVVVLGAGIAGLVVARQLQHLGMEVVVLEARDRVGGRIATFRKSNYIADLGAMIITGLGGNPLNVLSKQINLQLHKIKQRCPLYESDGKTVPKDKDELVEREFNRLLETASYLSYQLDFNNTCGKPVSLGQALEWIINLQEKHVKDKQVQHWKAVVKLQEQLKADQLRLLALREKIDDMGKQYKRFIGTKGPRDVTREFLVRCTLRELNNACRNWDALSERQKVTEEKLQELEASPPSDVYLSSRDRRILDWHLANLEYANATPLNNLSLKQWNEEDADRAEISGGHYMVHDGFSRVPVALSEGVDVRLNTAVRRVTYSPQGVQVEASGPRTHDRPVTLTADACVCTLPLGVLKQAPSSGGVCFEPPLPPWKQAAIQRVGFGNLNKVVLCFERVFWEPATDVFGHVGGTTASRGELFLFWRAARAGAPALVALLAGEAAGVAERVSDDVVVGRCVAVLKTIFGPSAVPPPKEAVVTRWRADPWARGASSFAAAGVGEEAAEAAREALAAPVAAPGPGPDPAVPAPAPRLFFAGEHTSARHPATVHGALLSGLREAARVVSLLAGPAPAHAPAATG</sequence>
<protein>
    <recommendedName>
        <fullName evidence="15">Lysine-specific histone demethylase</fullName>
        <ecNumber evidence="15">1.14.99.66</ecNumber>
    </recommendedName>
</protein>
<evidence type="ECO:0000256" key="11">
    <source>
        <dbReference type="ARBA" id="ARBA00023015"/>
    </source>
</evidence>
<dbReference type="Pfam" id="PF01593">
    <property type="entry name" value="Amino_oxidase"/>
    <property type="match status" value="1"/>
</dbReference>
<keyword evidence="13 15" id="KW-0804">Transcription</keyword>
<evidence type="ECO:0000256" key="10">
    <source>
        <dbReference type="ARBA" id="ARBA00023002"/>
    </source>
</evidence>
<comment type="catalytic activity">
    <reaction evidence="15">
        <text>N(6),N(6)-dimethyl-L-lysyl(4)-[histone H3] + 2 A + 2 H2O = L-lysyl(4)-[histone H3] + 2 formaldehyde + 2 AH2</text>
        <dbReference type="Rhea" id="RHEA:60244"/>
        <dbReference type="Rhea" id="RHEA-COMP:15540"/>
        <dbReference type="Rhea" id="RHEA-COMP:15547"/>
        <dbReference type="ChEBI" id="CHEBI:13193"/>
        <dbReference type="ChEBI" id="CHEBI:15377"/>
        <dbReference type="ChEBI" id="CHEBI:16842"/>
        <dbReference type="ChEBI" id="CHEBI:17499"/>
        <dbReference type="ChEBI" id="CHEBI:29969"/>
        <dbReference type="ChEBI" id="CHEBI:61976"/>
        <dbReference type="EC" id="1.14.99.66"/>
    </reaction>
</comment>
<keyword evidence="20" id="KW-1185">Reference proteome</keyword>
<name>A0AAN9Z0Q1_9ORTH</name>
<evidence type="ECO:0000256" key="8">
    <source>
        <dbReference type="ARBA" id="ARBA00022630"/>
    </source>
</evidence>
<reference evidence="19 20" key="1">
    <citation type="submission" date="2024-03" db="EMBL/GenBank/DDBJ databases">
        <title>The genome assembly and annotation of the cricket Gryllus longicercus Weissman &amp; Gray.</title>
        <authorList>
            <person name="Szrajer S."/>
            <person name="Gray D."/>
            <person name="Ylla G."/>
        </authorList>
    </citation>
    <scope>NUCLEOTIDE SEQUENCE [LARGE SCALE GENOMIC DNA]</scope>
    <source>
        <strain evidence="19">DAG 2021-001</strain>
        <tissue evidence="19">Whole body minus gut</tissue>
    </source>
</reference>
<dbReference type="InterPro" id="IPR036388">
    <property type="entry name" value="WH-like_DNA-bd_sf"/>
</dbReference>